<dbReference type="Proteomes" id="UP000250266">
    <property type="component" value="Unassembled WGS sequence"/>
</dbReference>
<dbReference type="PROSITE" id="PS50056">
    <property type="entry name" value="TYR_PHOSPHATASE_2"/>
    <property type="match status" value="1"/>
</dbReference>
<dbReference type="Pfam" id="PF00782">
    <property type="entry name" value="DSPc"/>
    <property type="match status" value="1"/>
</dbReference>
<feature type="compositionally biased region" description="Polar residues" evidence="5">
    <location>
        <begin position="602"/>
        <end position="614"/>
    </location>
</feature>
<name>A0A8E2JIY2_9PEZI</name>
<evidence type="ECO:0000256" key="5">
    <source>
        <dbReference type="SAM" id="MobiDB-lite"/>
    </source>
</evidence>
<feature type="region of interest" description="Disordered" evidence="5">
    <location>
        <begin position="255"/>
        <end position="281"/>
    </location>
</feature>
<feature type="compositionally biased region" description="Polar residues" evidence="5">
    <location>
        <begin position="117"/>
        <end position="126"/>
    </location>
</feature>
<dbReference type="InterPro" id="IPR000387">
    <property type="entry name" value="Tyr_Pase_dom"/>
</dbReference>
<evidence type="ECO:0000259" key="6">
    <source>
        <dbReference type="PROSITE" id="PS50054"/>
    </source>
</evidence>
<dbReference type="PROSITE" id="PS50054">
    <property type="entry name" value="TYR_PHOSPHATASE_DUAL"/>
    <property type="match status" value="1"/>
</dbReference>
<keyword evidence="3" id="KW-0378">Hydrolase</keyword>
<dbReference type="GO" id="GO:0043409">
    <property type="term" value="P:negative regulation of MAPK cascade"/>
    <property type="evidence" value="ECO:0007669"/>
    <property type="project" value="TreeGrafter"/>
</dbReference>
<evidence type="ECO:0000259" key="7">
    <source>
        <dbReference type="PROSITE" id="PS50056"/>
    </source>
</evidence>
<proteinExistence type="inferred from homology"/>
<comment type="similarity">
    <text evidence="1">Belongs to the protein-tyrosine phosphatase family. Non-receptor class dual specificity subfamily.</text>
</comment>
<feature type="region of interest" description="Disordered" evidence="5">
    <location>
        <begin position="906"/>
        <end position="950"/>
    </location>
</feature>
<evidence type="ECO:0000256" key="4">
    <source>
        <dbReference type="ARBA" id="ARBA00022912"/>
    </source>
</evidence>
<evidence type="ECO:0000256" key="3">
    <source>
        <dbReference type="ARBA" id="ARBA00022801"/>
    </source>
</evidence>
<evidence type="ECO:0000313" key="8">
    <source>
        <dbReference type="EMBL" id="OCK84224.1"/>
    </source>
</evidence>
<gene>
    <name evidence="8" type="ORF">K432DRAFT_289402</name>
</gene>
<dbReference type="GO" id="GO:0033550">
    <property type="term" value="F:MAP kinase tyrosine phosphatase activity"/>
    <property type="evidence" value="ECO:0007669"/>
    <property type="project" value="TreeGrafter"/>
</dbReference>
<feature type="region of interest" description="Disordered" evidence="5">
    <location>
        <begin position="191"/>
        <end position="214"/>
    </location>
</feature>
<dbReference type="PANTHER" id="PTHR10159">
    <property type="entry name" value="DUAL SPECIFICITY PROTEIN PHOSPHATASE"/>
    <property type="match status" value="1"/>
</dbReference>
<feature type="region of interest" description="Disordered" evidence="5">
    <location>
        <begin position="450"/>
        <end position="490"/>
    </location>
</feature>
<feature type="domain" description="Tyrosine-protein phosphatase" evidence="6">
    <location>
        <begin position="216"/>
        <end position="428"/>
    </location>
</feature>
<dbReference type="InterPro" id="IPR020422">
    <property type="entry name" value="TYR_PHOSPHATASE_DUAL_dom"/>
</dbReference>
<dbReference type="PROSITE" id="PS00383">
    <property type="entry name" value="TYR_PHOSPHATASE_1"/>
    <property type="match status" value="1"/>
</dbReference>
<dbReference type="PANTHER" id="PTHR10159:SF519">
    <property type="entry name" value="DUAL SPECIFICITY PROTEIN PHOSPHATASE MPK3"/>
    <property type="match status" value="1"/>
</dbReference>
<keyword evidence="9" id="KW-1185">Reference proteome</keyword>
<dbReference type="GO" id="GO:0005829">
    <property type="term" value="C:cytosol"/>
    <property type="evidence" value="ECO:0007669"/>
    <property type="project" value="TreeGrafter"/>
</dbReference>
<dbReference type="CDD" id="cd14521">
    <property type="entry name" value="DSP_fungal_SDP1-like"/>
    <property type="match status" value="1"/>
</dbReference>
<dbReference type="Gene3D" id="3.90.190.10">
    <property type="entry name" value="Protein tyrosine phosphatase superfamily"/>
    <property type="match status" value="1"/>
</dbReference>
<dbReference type="EC" id="3.1.3.48" evidence="2"/>
<feature type="compositionally biased region" description="Polar residues" evidence="5">
    <location>
        <begin position="67"/>
        <end position="84"/>
    </location>
</feature>
<dbReference type="AlphaFoldDB" id="A0A8E2JIY2"/>
<organism evidence="8 9">
    <name type="scientific">Lepidopterella palustris CBS 459.81</name>
    <dbReference type="NCBI Taxonomy" id="1314670"/>
    <lineage>
        <taxon>Eukaryota</taxon>
        <taxon>Fungi</taxon>
        <taxon>Dikarya</taxon>
        <taxon>Ascomycota</taxon>
        <taxon>Pezizomycotina</taxon>
        <taxon>Dothideomycetes</taxon>
        <taxon>Pleosporomycetidae</taxon>
        <taxon>Mytilinidiales</taxon>
        <taxon>Argynnaceae</taxon>
        <taxon>Lepidopterella</taxon>
    </lineage>
</organism>
<sequence>MDSSSMTEPSPGPSPESPHAKMIPSSFVADFRPRRLETGSMEPQANFFELQRPTTPAKKPRNLKNLAVNTSSLLNTSRAASTASLPLVAKKETTSSAPNSPSFVKPPTPPKRRPSNLGLTIQTPANDSKPMRLVIPSTPSFNRPTLRHFQSSPSLPMCSPSVAPSGGMHFPSLRPLKTNPHGFAEVPIEVEEEEDQEPNFDIPQSREEKPAAYPNGPIRIYESGVYLYFEPTAEQAANYDVILNVASEVKNPFVASSSTNQDSLQDLEARRRDGKPITNTGPIALDYAAIPGLTREKSNDTQNSSPTTPKATPVSEMTTKFENVTNALPIKTPEYIHIPWEHNTDIVPDLYKLVQVIDERVQQGKRVLVHCQCGVSRSASLIVAYGLFKNPGISVQEAYDAVKKRSKWIGPNMNLIMQLQEFRNGLLRANGDRAFHNQVYGLALPRNSAGLPSASSSGNPRRSPFEMDTPSGSRTPRTAPLPPENDPALQRASTGNMISISPGPLTAPTGVFFSPGFRRSWGSSQTNYDLSPASATPYVDPKGHVVPVVAVTQNKLAPPQPSQRTEQRAHLEQQAEWKTLPVPNFSRQLPFKKQKEHDNDQHMTGNSPSITSPRSAEFHMAPFKEDRFDDSFGLLSPRAAEFNLPAPFIPPQDHSNEAGSHRSFDLVSPTTTEFPRDFTTNEEGPMALEVASPRSVEFHMTPLVPRVADEDPFGLTSPRRFEFPGEAFTGTAFERNNEAEIHGIFPHRHAHPIHPPSNLLQPENFNGFASLNSSAHSHPSIPALAPPPNFKLSSPPASRMDSLGSSPEPQPSIVQSIEAPLEAVAPEARSQIHLTTPPKQNKLRTRFSSPNMHEQRHLHKLQTEIESLLPPRSPNLPPAVDDLDALMSPRASEFTMNPFHIDLGLPSADASPASSNETIKEGDQREWKDNSDIWTAPKPIDEDPRSPVQKGVSPIVRNIWDVL</sequence>
<protein>
    <recommendedName>
        <fullName evidence="2">protein-tyrosine-phosphatase</fullName>
        <ecNumber evidence="2">3.1.3.48</ecNumber>
    </recommendedName>
</protein>
<feature type="compositionally biased region" description="Polar residues" evidence="5">
    <location>
        <begin position="255"/>
        <end position="264"/>
    </location>
</feature>
<feature type="compositionally biased region" description="Basic and acidic residues" evidence="5">
    <location>
        <begin position="565"/>
        <end position="575"/>
    </location>
</feature>
<dbReference type="InterPro" id="IPR016130">
    <property type="entry name" value="Tyr_Pase_AS"/>
</dbReference>
<dbReference type="InterPro" id="IPR000340">
    <property type="entry name" value="Dual-sp_phosphatase_cat-dom"/>
</dbReference>
<reference evidence="8 9" key="1">
    <citation type="journal article" date="2016" name="Nat. Commun.">
        <title>Ectomycorrhizal ecology is imprinted in the genome of the dominant symbiotic fungus Cenococcum geophilum.</title>
        <authorList>
            <consortium name="DOE Joint Genome Institute"/>
            <person name="Peter M."/>
            <person name="Kohler A."/>
            <person name="Ohm R.A."/>
            <person name="Kuo A."/>
            <person name="Krutzmann J."/>
            <person name="Morin E."/>
            <person name="Arend M."/>
            <person name="Barry K.W."/>
            <person name="Binder M."/>
            <person name="Choi C."/>
            <person name="Clum A."/>
            <person name="Copeland A."/>
            <person name="Grisel N."/>
            <person name="Haridas S."/>
            <person name="Kipfer T."/>
            <person name="LaButti K."/>
            <person name="Lindquist E."/>
            <person name="Lipzen A."/>
            <person name="Maire R."/>
            <person name="Meier B."/>
            <person name="Mihaltcheva S."/>
            <person name="Molinier V."/>
            <person name="Murat C."/>
            <person name="Poggeler S."/>
            <person name="Quandt C.A."/>
            <person name="Sperisen C."/>
            <person name="Tritt A."/>
            <person name="Tisserant E."/>
            <person name="Crous P.W."/>
            <person name="Henrissat B."/>
            <person name="Nehls U."/>
            <person name="Egli S."/>
            <person name="Spatafora J.W."/>
            <person name="Grigoriev I.V."/>
            <person name="Martin F.M."/>
        </authorList>
    </citation>
    <scope>NUCLEOTIDE SEQUENCE [LARGE SCALE GENOMIC DNA]</scope>
    <source>
        <strain evidence="8 9">CBS 459.81</strain>
    </source>
</reference>
<evidence type="ECO:0000256" key="2">
    <source>
        <dbReference type="ARBA" id="ARBA00013064"/>
    </source>
</evidence>
<evidence type="ECO:0000313" key="9">
    <source>
        <dbReference type="Proteomes" id="UP000250266"/>
    </source>
</evidence>
<feature type="region of interest" description="Disordered" evidence="5">
    <location>
        <begin position="770"/>
        <end position="811"/>
    </location>
</feature>
<dbReference type="SUPFAM" id="SSF52799">
    <property type="entry name" value="(Phosphotyrosine protein) phosphatases II"/>
    <property type="match status" value="1"/>
</dbReference>
<dbReference type="OrthoDB" id="426001at2759"/>
<feature type="compositionally biased region" description="Polar residues" evidence="5">
    <location>
        <begin position="300"/>
        <end position="314"/>
    </location>
</feature>
<feature type="region of interest" description="Disordered" evidence="5">
    <location>
        <begin position="556"/>
        <end position="614"/>
    </location>
</feature>
<accession>A0A8E2JIY2</accession>
<dbReference type="EMBL" id="KV744842">
    <property type="protein sequence ID" value="OCK84224.1"/>
    <property type="molecule type" value="Genomic_DNA"/>
</dbReference>
<feature type="region of interest" description="Disordered" evidence="5">
    <location>
        <begin position="1"/>
        <end position="132"/>
    </location>
</feature>
<feature type="domain" description="Tyrosine specific protein phosphatases" evidence="7">
    <location>
        <begin position="348"/>
        <end position="405"/>
    </location>
</feature>
<feature type="compositionally biased region" description="Basic and acidic residues" evidence="5">
    <location>
        <begin position="918"/>
        <end position="931"/>
    </location>
</feature>
<keyword evidence="4" id="KW-0904">Protein phosphatase</keyword>
<dbReference type="InterPro" id="IPR029021">
    <property type="entry name" value="Prot-tyrosine_phosphatase-like"/>
</dbReference>
<dbReference type="SMART" id="SM00195">
    <property type="entry name" value="DSPc"/>
    <property type="match status" value="1"/>
</dbReference>
<evidence type="ECO:0000256" key="1">
    <source>
        <dbReference type="ARBA" id="ARBA00008601"/>
    </source>
</evidence>
<dbReference type="GO" id="GO:0017017">
    <property type="term" value="F:MAP kinase tyrosine/serine/threonine phosphatase activity"/>
    <property type="evidence" value="ECO:0007669"/>
    <property type="project" value="TreeGrafter"/>
</dbReference>
<dbReference type="GO" id="GO:0005634">
    <property type="term" value="C:nucleus"/>
    <property type="evidence" value="ECO:0007669"/>
    <property type="project" value="TreeGrafter"/>
</dbReference>
<feature type="region of interest" description="Disordered" evidence="5">
    <location>
        <begin position="295"/>
        <end position="314"/>
    </location>
</feature>
<dbReference type="GO" id="GO:0008330">
    <property type="term" value="F:protein tyrosine/threonine phosphatase activity"/>
    <property type="evidence" value="ECO:0007669"/>
    <property type="project" value="TreeGrafter"/>
</dbReference>